<organism evidence="2 3">
    <name type="scientific">Falsiruegeria litorea R37</name>
    <dbReference type="NCBI Taxonomy" id="1200284"/>
    <lineage>
        <taxon>Bacteria</taxon>
        <taxon>Pseudomonadati</taxon>
        <taxon>Pseudomonadota</taxon>
        <taxon>Alphaproteobacteria</taxon>
        <taxon>Rhodobacterales</taxon>
        <taxon>Roseobacteraceae</taxon>
        <taxon>Falsiruegeria</taxon>
    </lineage>
</organism>
<evidence type="ECO:0000313" key="3">
    <source>
        <dbReference type="Proteomes" id="UP000193077"/>
    </source>
</evidence>
<dbReference type="InterPro" id="IPR013783">
    <property type="entry name" value="Ig-like_fold"/>
</dbReference>
<dbReference type="OrthoDB" id="9813091at2"/>
<dbReference type="EMBL" id="FWFO01000001">
    <property type="protein sequence ID" value="SLN23990.1"/>
    <property type="molecule type" value="Genomic_DNA"/>
</dbReference>
<evidence type="ECO:0000313" key="2">
    <source>
        <dbReference type="EMBL" id="SLN23990.1"/>
    </source>
</evidence>
<dbReference type="Pfam" id="PF04773">
    <property type="entry name" value="FecR"/>
    <property type="match status" value="1"/>
</dbReference>
<protein>
    <submittedName>
        <fullName evidence="2">FecR protein</fullName>
    </submittedName>
</protein>
<gene>
    <name evidence="2" type="ORF">TRL7639_00767</name>
</gene>
<name>A0A1Y5RS06_9RHOB</name>
<reference evidence="2 3" key="1">
    <citation type="submission" date="2017-03" db="EMBL/GenBank/DDBJ databases">
        <authorList>
            <person name="Afonso C.L."/>
            <person name="Miller P.J."/>
            <person name="Scott M.A."/>
            <person name="Spackman E."/>
            <person name="Goraichik I."/>
            <person name="Dimitrov K.M."/>
            <person name="Suarez D.L."/>
            <person name="Swayne D.E."/>
        </authorList>
    </citation>
    <scope>NUCLEOTIDE SEQUENCE [LARGE SCALE GENOMIC DNA]</scope>
    <source>
        <strain evidence="2 3">CECT 7639</strain>
    </source>
</reference>
<dbReference type="Proteomes" id="UP000193077">
    <property type="component" value="Unassembled WGS sequence"/>
</dbReference>
<dbReference type="Gene3D" id="2.60.40.10">
    <property type="entry name" value="Immunoglobulins"/>
    <property type="match status" value="3"/>
</dbReference>
<evidence type="ECO:0000259" key="1">
    <source>
        <dbReference type="Pfam" id="PF04773"/>
    </source>
</evidence>
<proteinExistence type="predicted"/>
<feature type="domain" description="FecR protein" evidence="1">
    <location>
        <begin position="210"/>
        <end position="300"/>
    </location>
</feature>
<dbReference type="InterPro" id="IPR006860">
    <property type="entry name" value="FecR"/>
</dbReference>
<accession>A0A1Y5RS06</accession>
<dbReference type="Pfam" id="PF09136">
    <property type="entry name" value="Glucodextran_B"/>
    <property type="match status" value="1"/>
</dbReference>
<keyword evidence="3" id="KW-1185">Reference proteome</keyword>
<dbReference type="RefSeq" id="WP_085794448.1">
    <property type="nucleotide sequence ID" value="NZ_FWFO01000001.1"/>
</dbReference>
<sequence length="784" mass="83410">MKLIQTTAVRSARASCATILVMLAGVGLGTGKALSETDPLDAPLEIVEFKEGDTLRGVVGEYLRDPDLWPAVLKLNNIVSSADLVPGTELRLPVRQVAAADAALLSSLQAIQNANAEGARIFAPDEIGQAIQSRDEAVTRREVGEWREVVNYAGVARDFARDALDISIAQRDRSAEAVVSDVQGSVEGRAPVEPSWSDRARNDILVEFERIRTLSASTTQVTFRDLSRLRLNPNSNATIQRMRSDPLTGGEVTKVSLAEGDFYALLNQLSDKTTFEIDVPGIETTTNSADFWIKNDQSGARFVNYDKPGLEIERDGQTFELGENEGVVIAGTGAQRAEVLASPLLNLPDVGQILYSETADLSWEVFSGAEAYWLEVASDPGFNQMQISEWGIRDTAFAASGLAPARYHWRVAALDKLGLPGEWSTPRDFTLRVDNTPPFLTLMSPATGTIATEPQIEVLGATELEATLTLDGKPLKVDGDGSFVTDVALAPGENVIEVVAIDLAGNVSRRSQSVIYRPSAEVEIALSDQMARVGDVLASRTDQLSVSASTTAEPGAAVLVRDASGSVVVQTQVGVAGAIGFTVPVVEAPREFSIQILAPGGSSEGALSFAALRDQVAPEIKLDLPPPRATSDDVLSVTGTADDAVRLTLNGTDLPLLEGRFDLAVTLSPGANEFELVAVDAVGNVSVTRLSTLLDIDPPEVLSVELGRPQGDTGPIEIDVQARDASGLRQAAPFVISVDGIEVEGFLRCDSVSGLCRAVLPPEAGELELVELIIEDYAGNTAFE</sequence>
<dbReference type="AlphaFoldDB" id="A0A1Y5RS06"/>